<gene>
    <name evidence="3" type="ORF">FPRO05_06153</name>
</gene>
<proteinExistence type="predicted"/>
<dbReference type="EMBL" id="PKMI01000072">
    <property type="protein sequence ID" value="RBA10217.1"/>
    <property type="molecule type" value="Genomic_DNA"/>
</dbReference>
<sequence>MTAISLDNVSFWAPSALQGAKDPSRRQQRHPDPSFSPELPLLPTQEQFEEPWTQSGHTQNDPISILSDADSEVSAAERRYPNEDDGEDSDSTLPSINSIVASLAEVRPGKSSRTATSAWPDEAQLARLDVVRQESPCEMDRIVAGDMPGCQGVGLGAPTPEIQPNSVMMDNQHVPASQHISHTSDAVLANDRGHNVQSPSDYPSTCAHPPRSASPAEAVQASVQESEILPGESCDNAIPAALTPSPTPPSPKPYEGEGLDDATCASVRVTPDVIGAGSGAGTKVPSPSTSPRRFRRDSQQTSETTQSKDSDTDNQSSGTKDRLERLECQHGEISHLQPASEDASSDDDDAHQSRKRRRVTKSPSCAVRSTLDSSRCSRGSRHRRSAARLSTASRTPGYNVNRSPSSEANPACSEAGVLLAQFEQWPLRDVFLKRITEGSKTTFQLQFEWDTESCDPRSDKSVSQSEKGGEMKNLDSAAKSSGKRWTLKEDETVRRMRQAGRSWSDIQRALPHRSEGTIQVRYSTKLKG</sequence>
<feature type="region of interest" description="Disordered" evidence="1">
    <location>
        <begin position="1"/>
        <end position="97"/>
    </location>
</feature>
<feature type="domain" description="Myb-like" evidence="2">
    <location>
        <begin position="477"/>
        <end position="526"/>
    </location>
</feature>
<name>A0A365MNY6_GIBIN</name>
<reference evidence="3 4" key="1">
    <citation type="submission" date="2017-12" db="EMBL/GenBank/DDBJ databases">
        <title>Genome sequence of the mycotoxigenic crop pathogen Fusarium proliferatum, strain ITEM 2341 from Date Palm.</title>
        <authorList>
            <person name="Almiman B.F."/>
            <person name="Shittu T.A."/>
            <person name="Muthumeenakshi S."/>
            <person name="Baroncelli R."/>
            <person name="Sreenivasaprasada S."/>
        </authorList>
    </citation>
    <scope>NUCLEOTIDE SEQUENCE [LARGE SCALE GENOMIC DNA]</scope>
    <source>
        <strain evidence="3 4">ITEM 2341</strain>
    </source>
</reference>
<feature type="compositionally biased region" description="Polar residues" evidence="1">
    <location>
        <begin position="396"/>
        <end position="408"/>
    </location>
</feature>
<protein>
    <recommendedName>
        <fullName evidence="2">Myb-like domain-containing protein</fullName>
    </recommendedName>
</protein>
<organism evidence="3 4">
    <name type="scientific">Gibberella intermedia</name>
    <name type="common">Bulb rot disease fungus</name>
    <name type="synonym">Fusarium proliferatum</name>
    <dbReference type="NCBI Taxonomy" id="948311"/>
    <lineage>
        <taxon>Eukaryota</taxon>
        <taxon>Fungi</taxon>
        <taxon>Dikarya</taxon>
        <taxon>Ascomycota</taxon>
        <taxon>Pezizomycotina</taxon>
        <taxon>Sordariomycetes</taxon>
        <taxon>Hypocreomycetidae</taxon>
        <taxon>Hypocreales</taxon>
        <taxon>Nectriaceae</taxon>
        <taxon>Fusarium</taxon>
        <taxon>Fusarium fujikuroi species complex</taxon>
    </lineage>
</organism>
<comment type="caution">
    <text evidence="3">The sequence shown here is derived from an EMBL/GenBank/DDBJ whole genome shotgun (WGS) entry which is preliminary data.</text>
</comment>
<dbReference type="InterPro" id="IPR001005">
    <property type="entry name" value="SANT/Myb"/>
</dbReference>
<feature type="compositionally biased region" description="Polar residues" evidence="1">
    <location>
        <begin position="52"/>
        <end position="62"/>
    </location>
</feature>
<dbReference type="Proteomes" id="UP000251714">
    <property type="component" value="Unassembled WGS sequence"/>
</dbReference>
<evidence type="ECO:0000256" key="1">
    <source>
        <dbReference type="SAM" id="MobiDB-lite"/>
    </source>
</evidence>
<evidence type="ECO:0000313" key="3">
    <source>
        <dbReference type="EMBL" id="RBA10217.1"/>
    </source>
</evidence>
<accession>A0A365MNY6</accession>
<dbReference type="AlphaFoldDB" id="A0A365MNY6"/>
<evidence type="ECO:0000313" key="4">
    <source>
        <dbReference type="Proteomes" id="UP000251714"/>
    </source>
</evidence>
<feature type="compositionally biased region" description="Basic and acidic residues" evidence="1">
    <location>
        <begin position="319"/>
        <end position="333"/>
    </location>
</feature>
<evidence type="ECO:0000259" key="2">
    <source>
        <dbReference type="PROSITE" id="PS50090"/>
    </source>
</evidence>
<feature type="region of interest" description="Disordered" evidence="1">
    <location>
        <begin position="453"/>
        <end position="510"/>
    </location>
</feature>
<feature type="region of interest" description="Disordered" evidence="1">
    <location>
        <begin position="190"/>
        <end position="410"/>
    </location>
</feature>
<feature type="compositionally biased region" description="Basic and acidic residues" evidence="1">
    <location>
        <begin position="22"/>
        <end position="32"/>
    </location>
</feature>
<dbReference type="PROSITE" id="PS50090">
    <property type="entry name" value="MYB_LIKE"/>
    <property type="match status" value="1"/>
</dbReference>